<dbReference type="EC" id="1.17.99.6" evidence="7"/>
<dbReference type="InterPro" id="IPR016024">
    <property type="entry name" value="ARM-type_fold"/>
</dbReference>
<dbReference type="GO" id="GO:0051539">
    <property type="term" value="F:4 iron, 4 sulfur cluster binding"/>
    <property type="evidence" value="ECO:0007669"/>
    <property type="project" value="UniProtKB-KW"/>
</dbReference>
<evidence type="ECO:0000256" key="4">
    <source>
        <dbReference type="ARBA" id="ARBA00022785"/>
    </source>
</evidence>
<dbReference type="Gene3D" id="3.30.70.20">
    <property type="match status" value="1"/>
</dbReference>
<evidence type="ECO:0000256" key="3">
    <source>
        <dbReference type="ARBA" id="ARBA00022694"/>
    </source>
</evidence>
<evidence type="ECO:0000256" key="2">
    <source>
        <dbReference type="ARBA" id="ARBA00022490"/>
    </source>
</evidence>
<dbReference type="EMBL" id="UOGL01000111">
    <property type="protein sequence ID" value="VAX37250.1"/>
    <property type="molecule type" value="Genomic_DNA"/>
</dbReference>
<dbReference type="InterPro" id="IPR013542">
    <property type="entry name" value="QueG_DUF1730"/>
</dbReference>
<dbReference type="InterPro" id="IPR004453">
    <property type="entry name" value="QueG"/>
</dbReference>
<evidence type="ECO:0000256" key="1">
    <source>
        <dbReference type="ARBA" id="ARBA00022485"/>
    </source>
</evidence>
<gene>
    <name evidence="7" type="ORF">MNBD_PLANCTO02-2355</name>
</gene>
<dbReference type="InterPro" id="IPR011989">
    <property type="entry name" value="ARM-like"/>
</dbReference>
<organism evidence="7">
    <name type="scientific">hydrothermal vent metagenome</name>
    <dbReference type="NCBI Taxonomy" id="652676"/>
    <lineage>
        <taxon>unclassified sequences</taxon>
        <taxon>metagenomes</taxon>
        <taxon>ecological metagenomes</taxon>
    </lineage>
</organism>
<dbReference type="AlphaFoldDB" id="A0A3B1DQF1"/>
<feature type="domain" description="4Fe-4S ferredoxin-type" evidence="6">
    <location>
        <begin position="180"/>
        <end position="209"/>
    </location>
</feature>
<proteinExistence type="predicted"/>
<keyword evidence="1" id="KW-0408">Iron</keyword>
<reference evidence="7" key="1">
    <citation type="submission" date="2018-06" db="EMBL/GenBank/DDBJ databases">
        <authorList>
            <person name="Zhirakovskaya E."/>
        </authorList>
    </citation>
    <scope>NUCLEOTIDE SEQUENCE</scope>
</reference>
<name>A0A3B1DQF1_9ZZZZ</name>
<dbReference type="GO" id="GO:0008616">
    <property type="term" value="P:tRNA queuosine(34) biosynthetic process"/>
    <property type="evidence" value="ECO:0007669"/>
    <property type="project" value="UniProtKB-KW"/>
</dbReference>
<keyword evidence="1" id="KW-0479">Metal-binding</keyword>
<dbReference type="SMART" id="SM00567">
    <property type="entry name" value="EZ_HEAT"/>
    <property type="match status" value="2"/>
</dbReference>
<keyword evidence="3" id="KW-0819">tRNA processing</keyword>
<evidence type="ECO:0000259" key="6">
    <source>
        <dbReference type="PROSITE" id="PS51379"/>
    </source>
</evidence>
<keyword evidence="1" id="KW-0411">Iron-sulfur</keyword>
<dbReference type="Pfam" id="PF08331">
    <property type="entry name" value="QueG_DUF1730"/>
    <property type="match status" value="1"/>
</dbReference>
<dbReference type="SUPFAM" id="SSF48371">
    <property type="entry name" value="ARM repeat"/>
    <property type="match status" value="1"/>
</dbReference>
<keyword evidence="2" id="KW-0963">Cytoplasm</keyword>
<dbReference type="Pfam" id="PF13484">
    <property type="entry name" value="Fer4_16"/>
    <property type="match status" value="1"/>
</dbReference>
<dbReference type="GO" id="GO:0052693">
    <property type="term" value="F:epoxyqueuosine reductase activity"/>
    <property type="evidence" value="ECO:0007669"/>
    <property type="project" value="UniProtKB-EC"/>
</dbReference>
<dbReference type="Gene3D" id="1.25.10.10">
    <property type="entry name" value="Leucine-rich Repeat Variant"/>
    <property type="match status" value="1"/>
</dbReference>
<dbReference type="InterPro" id="IPR017896">
    <property type="entry name" value="4Fe4S_Fe-S-bd"/>
</dbReference>
<dbReference type="NCBIfam" id="TIGR00276">
    <property type="entry name" value="tRNA epoxyqueuosine(34) reductase QueG"/>
    <property type="match status" value="1"/>
</dbReference>
<dbReference type="Pfam" id="PF13646">
    <property type="entry name" value="HEAT_2"/>
    <property type="match status" value="1"/>
</dbReference>
<dbReference type="InterPro" id="IPR017900">
    <property type="entry name" value="4Fe4S_Fe_S_CS"/>
</dbReference>
<dbReference type="PANTHER" id="PTHR30002:SF4">
    <property type="entry name" value="EPOXYQUEUOSINE REDUCTASE"/>
    <property type="match status" value="1"/>
</dbReference>
<dbReference type="InterPro" id="IPR004155">
    <property type="entry name" value="PBS_lyase_HEAT"/>
</dbReference>
<keyword evidence="4" id="KW-0671">Queuosine biosynthesis</keyword>
<accession>A0A3B1DQF1</accession>
<protein>
    <submittedName>
        <fullName evidence="7">Epoxyqueuosine reductase</fullName>
        <ecNumber evidence="7">1.17.99.6</ecNumber>
    </submittedName>
</protein>
<evidence type="ECO:0000313" key="7">
    <source>
        <dbReference type="EMBL" id="VAX37250.1"/>
    </source>
</evidence>
<dbReference type="PANTHER" id="PTHR30002">
    <property type="entry name" value="EPOXYQUEUOSINE REDUCTASE"/>
    <property type="match status" value="1"/>
</dbReference>
<keyword evidence="1" id="KW-0004">4Fe-4S</keyword>
<dbReference type="PROSITE" id="PS00198">
    <property type="entry name" value="4FE4S_FER_1"/>
    <property type="match status" value="1"/>
</dbReference>
<keyword evidence="5 7" id="KW-0560">Oxidoreductase</keyword>
<dbReference type="PROSITE" id="PS51379">
    <property type="entry name" value="4FE4S_FER_2"/>
    <property type="match status" value="1"/>
</dbReference>
<dbReference type="SUPFAM" id="SSF46548">
    <property type="entry name" value="alpha-helical ferredoxin"/>
    <property type="match status" value="1"/>
</dbReference>
<sequence>MPYNSLTSEEQIKSTATSLGFELVGIASAVSPVGFSDLQEWLKNGFAGEMHYMERRENAYQHPKYVLPEVKSVIMLGLNYQTKTPAAIQPGEGRVARYAWGTADYHDLLRDKLKTLGNALHEIFPECHTRGVVDTAPLLERDFARLAGLGWFGKNTMLINKQKGSWFFLAALLTDISLQPDQPHNTSHCGTCTRCLDICPTDAFAQPYVLDASKCISYLTIEHRGNISEELCSNMGEWLFGCDLCQEVCPWNRKAPVSKESVFQPEPELNPVDAVALLQLTEETFRERFRNSPLSRSKRAGLLRNAAILLGNSGNQQFVPVLIAVIDDDEPVIRAAVIWALKQLGGKDAIAAIKVISYQ</sequence>
<evidence type="ECO:0000256" key="5">
    <source>
        <dbReference type="ARBA" id="ARBA00023002"/>
    </source>
</evidence>